<dbReference type="EMBL" id="JAPNUD010000010">
    <property type="protein sequence ID" value="MDA0640191.1"/>
    <property type="molecule type" value="Genomic_DNA"/>
</dbReference>
<gene>
    <name evidence="2" type="ORF">OUY24_06135</name>
</gene>
<protein>
    <submittedName>
        <fullName evidence="2">Uncharacterized protein</fullName>
    </submittedName>
</protein>
<keyword evidence="3" id="KW-1185">Reference proteome</keyword>
<evidence type="ECO:0000256" key="1">
    <source>
        <dbReference type="SAM" id="SignalP"/>
    </source>
</evidence>
<evidence type="ECO:0000313" key="3">
    <source>
        <dbReference type="Proteomes" id="UP001212498"/>
    </source>
</evidence>
<dbReference type="RefSeq" id="WP_271275486.1">
    <property type="nucleotide sequence ID" value="NZ_BAABFD010000003.1"/>
</dbReference>
<proteinExistence type="predicted"/>
<keyword evidence="1" id="KW-0732">Signal</keyword>
<organism evidence="2 3">
    <name type="scientific">Nonomuraea ferruginea</name>
    <dbReference type="NCBI Taxonomy" id="46174"/>
    <lineage>
        <taxon>Bacteria</taxon>
        <taxon>Bacillati</taxon>
        <taxon>Actinomycetota</taxon>
        <taxon>Actinomycetes</taxon>
        <taxon>Streptosporangiales</taxon>
        <taxon>Streptosporangiaceae</taxon>
        <taxon>Nonomuraea</taxon>
    </lineage>
</organism>
<name>A0ABT4SSE7_9ACTN</name>
<dbReference type="Proteomes" id="UP001212498">
    <property type="component" value="Unassembled WGS sequence"/>
</dbReference>
<sequence length="246" mass="27536">MRKIAVGLVAALAGGTMLMSGGSAVAATTTKAPKVEILDVSPNPVVVKHGSETVARFKVGASSDVEKVELSVEPADSKFRTLRGKEVKPLENWLFSVPFTSHDPEGKWKAIATAFDKEGKRVAHDTSFFYVDVRKGWSKADTRLSFDASPSKVRKGKSVYFSGRLLAERGDHWRAVRYEKVHVYYKANGSSGWKWVASDRTDRHGKFYAKDRAYRSGSYKAVFKGDRKLDDATSRTDYVRVYSWRR</sequence>
<feature type="chain" id="PRO_5046154440" evidence="1">
    <location>
        <begin position="27"/>
        <end position="246"/>
    </location>
</feature>
<accession>A0ABT4SSE7</accession>
<evidence type="ECO:0000313" key="2">
    <source>
        <dbReference type="EMBL" id="MDA0640191.1"/>
    </source>
</evidence>
<reference evidence="2 3" key="1">
    <citation type="submission" date="2022-11" db="EMBL/GenBank/DDBJ databases">
        <title>Nonomuraea corallina sp. nov., a new species of the genus Nonomuraea isolated from sea side sediment in Thai sea.</title>
        <authorList>
            <person name="Ngamcharungchit C."/>
            <person name="Matsumoto A."/>
            <person name="Suriyachadkun C."/>
            <person name="Panbangred W."/>
            <person name="Inahashi Y."/>
            <person name="Intra B."/>
        </authorList>
    </citation>
    <scope>NUCLEOTIDE SEQUENCE [LARGE SCALE GENOMIC DNA]</scope>
    <source>
        <strain evidence="2 3">DSM 43553</strain>
    </source>
</reference>
<feature type="signal peptide" evidence="1">
    <location>
        <begin position="1"/>
        <end position="26"/>
    </location>
</feature>
<comment type="caution">
    <text evidence="2">The sequence shown here is derived from an EMBL/GenBank/DDBJ whole genome shotgun (WGS) entry which is preliminary data.</text>
</comment>